<evidence type="ECO:0000313" key="8">
    <source>
        <dbReference type="RefSeq" id="XP_055864360.1"/>
    </source>
</evidence>
<evidence type="ECO:0000256" key="4">
    <source>
        <dbReference type="ARBA" id="ARBA00023136"/>
    </source>
</evidence>
<dbReference type="PANTHER" id="PTHR46641:SF2">
    <property type="entry name" value="FMRFAMIDE RECEPTOR"/>
    <property type="match status" value="1"/>
</dbReference>
<evidence type="ECO:0000256" key="2">
    <source>
        <dbReference type="ARBA" id="ARBA00022692"/>
    </source>
</evidence>
<evidence type="ECO:0000256" key="1">
    <source>
        <dbReference type="ARBA" id="ARBA00004370"/>
    </source>
</evidence>
<dbReference type="AlphaFoldDB" id="A0A9W2YNY1"/>
<feature type="transmembrane region" description="Helical" evidence="5">
    <location>
        <begin position="305"/>
        <end position="327"/>
    </location>
</feature>
<feature type="transmembrane region" description="Helical" evidence="5">
    <location>
        <begin position="72"/>
        <end position="91"/>
    </location>
</feature>
<dbReference type="InterPro" id="IPR000276">
    <property type="entry name" value="GPCR_Rhodpsn"/>
</dbReference>
<dbReference type="GeneID" id="129922413"/>
<gene>
    <name evidence="8" type="primary">LOC129922413</name>
</gene>
<dbReference type="InterPro" id="IPR052954">
    <property type="entry name" value="GPCR-Ligand_Int"/>
</dbReference>
<dbReference type="Proteomes" id="UP001165740">
    <property type="component" value="Chromosome 13"/>
</dbReference>
<accession>A0A9W2YNY1</accession>
<protein>
    <submittedName>
        <fullName evidence="8">C-C chemokine receptor type 5-like</fullName>
    </submittedName>
</protein>
<dbReference type="RefSeq" id="XP_055864360.1">
    <property type="nucleotide sequence ID" value="XM_056008385.1"/>
</dbReference>
<feature type="transmembrane region" description="Helical" evidence="5">
    <location>
        <begin position="123"/>
        <end position="148"/>
    </location>
</feature>
<evidence type="ECO:0000313" key="7">
    <source>
        <dbReference type="Proteomes" id="UP001165740"/>
    </source>
</evidence>
<dbReference type="Pfam" id="PF00001">
    <property type="entry name" value="7tm_1"/>
    <property type="match status" value="1"/>
</dbReference>
<feature type="transmembrane region" description="Helical" evidence="5">
    <location>
        <begin position="213"/>
        <end position="243"/>
    </location>
</feature>
<dbReference type="GO" id="GO:0016020">
    <property type="term" value="C:membrane"/>
    <property type="evidence" value="ECO:0007669"/>
    <property type="project" value="UniProtKB-SubCell"/>
</dbReference>
<dbReference type="PANTHER" id="PTHR46641">
    <property type="entry name" value="FMRFAMIDE RECEPTOR-RELATED"/>
    <property type="match status" value="1"/>
</dbReference>
<keyword evidence="3 5" id="KW-1133">Transmembrane helix</keyword>
<feature type="transmembrane region" description="Helical" evidence="5">
    <location>
        <begin position="160"/>
        <end position="181"/>
    </location>
</feature>
<evidence type="ECO:0000256" key="5">
    <source>
        <dbReference type="SAM" id="Phobius"/>
    </source>
</evidence>
<dbReference type="SUPFAM" id="SSF81321">
    <property type="entry name" value="Family A G protein-coupled receptor-like"/>
    <property type="match status" value="1"/>
</dbReference>
<evidence type="ECO:0000256" key="3">
    <source>
        <dbReference type="ARBA" id="ARBA00022989"/>
    </source>
</evidence>
<dbReference type="GO" id="GO:0004930">
    <property type="term" value="F:G protein-coupled receptor activity"/>
    <property type="evidence" value="ECO:0007669"/>
    <property type="project" value="InterPro"/>
</dbReference>
<keyword evidence="7" id="KW-1185">Reference proteome</keyword>
<comment type="subcellular location">
    <subcellularLocation>
        <location evidence="1">Membrane</location>
    </subcellularLocation>
</comment>
<dbReference type="Gene3D" id="1.20.1070.10">
    <property type="entry name" value="Rhodopsin 7-helix transmembrane proteins"/>
    <property type="match status" value="1"/>
</dbReference>
<proteinExistence type="predicted"/>
<dbReference type="PROSITE" id="PS50262">
    <property type="entry name" value="G_PROTEIN_RECEP_F1_2"/>
    <property type="match status" value="1"/>
</dbReference>
<evidence type="ECO:0000259" key="6">
    <source>
        <dbReference type="PROSITE" id="PS50262"/>
    </source>
</evidence>
<reference evidence="8" key="1">
    <citation type="submission" date="2025-08" db="UniProtKB">
        <authorList>
            <consortium name="RefSeq"/>
        </authorList>
    </citation>
    <scope>IDENTIFICATION</scope>
</reference>
<keyword evidence="2 5" id="KW-0812">Transmembrane</keyword>
<dbReference type="PRINTS" id="PR00237">
    <property type="entry name" value="GPCRRHODOPSN"/>
</dbReference>
<keyword evidence="4 5" id="KW-0472">Membrane</keyword>
<feature type="domain" description="G-protein coupled receptors family 1 profile" evidence="6">
    <location>
        <begin position="53"/>
        <end position="325"/>
    </location>
</feature>
<feature type="transmembrane region" description="Helical" evidence="5">
    <location>
        <begin position="264"/>
        <end position="285"/>
    </location>
</feature>
<sequence length="354" mass="40440">MDNESLSESSSLFLSTVATDIQTREVAEDWFRLNDFIFNCCLTQIFAIFAFCGTSINIVVLSSYDLSKDSSAVLLLALSVADLIFCFTLPIRRCQCLVTQMQGWAAGVTAGTLMTETMFIFNRIFYCISISLVGVIAFERLIAVFLPFQAHRLLSPKNMKIAAVMTYLVNIFINSPGFYMFKHDWTLVEGLNQSVAVLQLSDFYVSNYDNLNFFIMIVYNTGVLGASMVCTLIFMVAIGIKIWTMTKKRQTLVRNKEFRFDPQLAKVLLIICLVSLILHGPSIFFDTVMAYFMPNFINQSKMYEAYETLVDFSGALSAAINFLVYMTMSKKFKHRYKDLFRCCLSFLFKKFNKH</sequence>
<feature type="transmembrane region" description="Helical" evidence="5">
    <location>
        <begin position="36"/>
        <end position="60"/>
    </location>
</feature>
<dbReference type="OrthoDB" id="6074910at2759"/>
<organism evidence="7 8">
    <name type="scientific">Biomphalaria glabrata</name>
    <name type="common">Bloodfluke planorb</name>
    <name type="synonym">Freshwater snail</name>
    <dbReference type="NCBI Taxonomy" id="6526"/>
    <lineage>
        <taxon>Eukaryota</taxon>
        <taxon>Metazoa</taxon>
        <taxon>Spiralia</taxon>
        <taxon>Lophotrochozoa</taxon>
        <taxon>Mollusca</taxon>
        <taxon>Gastropoda</taxon>
        <taxon>Heterobranchia</taxon>
        <taxon>Euthyneura</taxon>
        <taxon>Panpulmonata</taxon>
        <taxon>Hygrophila</taxon>
        <taxon>Lymnaeoidea</taxon>
        <taxon>Planorbidae</taxon>
        <taxon>Biomphalaria</taxon>
    </lineage>
</organism>
<name>A0A9W2YNY1_BIOGL</name>
<dbReference type="InterPro" id="IPR017452">
    <property type="entry name" value="GPCR_Rhodpsn_7TM"/>
</dbReference>